<sequence>MEKVLTVIDVAKLLSLSPITVYRLAKKGEIPAMRVGRCWRFTTAAIEKWLAGKGWEQKLDNFLDKIWTRTLNTSAKKLEREIDKAVAETRLVNAKNHS</sequence>
<proteinExistence type="predicted"/>
<dbReference type="InterPro" id="IPR010093">
    <property type="entry name" value="SinI_DNA-bd"/>
</dbReference>
<dbReference type="SUPFAM" id="SSF46955">
    <property type="entry name" value="Putative DNA-binding domain"/>
    <property type="match status" value="1"/>
</dbReference>
<dbReference type="GO" id="GO:0003677">
    <property type="term" value="F:DNA binding"/>
    <property type="evidence" value="ECO:0007669"/>
    <property type="project" value="InterPro"/>
</dbReference>
<dbReference type="Proteomes" id="UP000177309">
    <property type="component" value="Unassembled WGS sequence"/>
</dbReference>
<dbReference type="InterPro" id="IPR009061">
    <property type="entry name" value="DNA-bd_dom_put_sf"/>
</dbReference>
<accession>A0A1F4TN24</accession>
<dbReference type="EMBL" id="MEUI01000022">
    <property type="protein sequence ID" value="OGC34131.1"/>
    <property type="molecule type" value="Genomic_DNA"/>
</dbReference>
<evidence type="ECO:0000313" key="4">
    <source>
        <dbReference type="Proteomes" id="UP000177309"/>
    </source>
</evidence>
<reference evidence="3 4" key="1">
    <citation type="journal article" date="2016" name="Nat. Commun.">
        <title>Thousands of microbial genomes shed light on interconnected biogeochemical processes in an aquifer system.</title>
        <authorList>
            <person name="Anantharaman K."/>
            <person name="Brown C.T."/>
            <person name="Hug L.A."/>
            <person name="Sharon I."/>
            <person name="Castelle C.J."/>
            <person name="Probst A.J."/>
            <person name="Thomas B.C."/>
            <person name="Singh A."/>
            <person name="Wilkins M.J."/>
            <person name="Karaoz U."/>
            <person name="Brodie E.L."/>
            <person name="Williams K.H."/>
            <person name="Hubbard S.S."/>
            <person name="Banfield J.F."/>
        </authorList>
    </citation>
    <scope>NUCLEOTIDE SEQUENCE [LARGE SCALE GENOMIC DNA]</scope>
</reference>
<evidence type="ECO:0000313" key="3">
    <source>
        <dbReference type="EMBL" id="OGC34131.1"/>
    </source>
</evidence>
<gene>
    <name evidence="3" type="ORF">A2462_01155</name>
</gene>
<dbReference type="InterPro" id="IPR041657">
    <property type="entry name" value="HTH_17"/>
</dbReference>
<feature type="domain" description="Helix-turn-helix" evidence="2">
    <location>
        <begin position="4"/>
        <end position="52"/>
    </location>
</feature>
<name>A0A1F4TN24_UNCSA</name>
<evidence type="ECO:0000256" key="1">
    <source>
        <dbReference type="SAM" id="Coils"/>
    </source>
</evidence>
<dbReference type="NCBIfam" id="TIGR01764">
    <property type="entry name" value="excise"/>
    <property type="match status" value="1"/>
</dbReference>
<dbReference type="Pfam" id="PF12728">
    <property type="entry name" value="HTH_17"/>
    <property type="match status" value="1"/>
</dbReference>
<organism evidence="3 4">
    <name type="scientific">candidate division WOR-1 bacterium RIFOXYC2_FULL_41_25</name>
    <dbReference type="NCBI Taxonomy" id="1802586"/>
    <lineage>
        <taxon>Bacteria</taxon>
        <taxon>Bacillati</taxon>
        <taxon>Saganbacteria</taxon>
    </lineage>
</organism>
<feature type="coiled-coil region" evidence="1">
    <location>
        <begin position="68"/>
        <end position="95"/>
    </location>
</feature>
<comment type="caution">
    <text evidence="3">The sequence shown here is derived from an EMBL/GenBank/DDBJ whole genome shotgun (WGS) entry which is preliminary data.</text>
</comment>
<dbReference type="AlphaFoldDB" id="A0A1F4TN24"/>
<protein>
    <recommendedName>
        <fullName evidence="2">Helix-turn-helix domain-containing protein</fullName>
    </recommendedName>
</protein>
<keyword evidence="1" id="KW-0175">Coiled coil</keyword>
<evidence type="ECO:0000259" key="2">
    <source>
        <dbReference type="Pfam" id="PF12728"/>
    </source>
</evidence>